<keyword evidence="5" id="KW-0676">Redox-active center</keyword>
<keyword evidence="2" id="KW-0274">FAD</keyword>
<dbReference type="Proteomes" id="UP001529421">
    <property type="component" value="Unassembled WGS sequence"/>
</dbReference>
<dbReference type="InterPro" id="IPR050097">
    <property type="entry name" value="Ferredoxin-NADP_redctase_2"/>
</dbReference>
<evidence type="ECO:0000256" key="4">
    <source>
        <dbReference type="ARBA" id="ARBA00023157"/>
    </source>
</evidence>
<dbReference type="RefSeq" id="WP_204671590.1">
    <property type="nucleotide sequence ID" value="NZ_JACJKQ010000001.1"/>
</dbReference>
<evidence type="ECO:0000256" key="3">
    <source>
        <dbReference type="ARBA" id="ARBA00023002"/>
    </source>
</evidence>
<keyword evidence="4" id="KW-1015">Disulfide bond</keyword>
<dbReference type="PROSITE" id="PS00573">
    <property type="entry name" value="PYRIDINE_REDOX_2"/>
    <property type="match status" value="1"/>
</dbReference>
<evidence type="ECO:0000256" key="6">
    <source>
        <dbReference type="ARBA" id="ARBA00048132"/>
    </source>
</evidence>
<evidence type="ECO:0000313" key="8">
    <source>
        <dbReference type="EMBL" id="MDM8273934.1"/>
    </source>
</evidence>
<dbReference type="InterPro" id="IPR023753">
    <property type="entry name" value="FAD/NAD-binding_dom"/>
</dbReference>
<dbReference type="InterPro" id="IPR036188">
    <property type="entry name" value="FAD/NAD-bd_sf"/>
</dbReference>
<protein>
    <submittedName>
        <fullName evidence="8">FAD-dependent oxidoreductase</fullName>
    </submittedName>
</protein>
<keyword evidence="3" id="KW-0560">Oxidoreductase</keyword>
<reference evidence="8 9" key="2">
    <citation type="submission" date="2023-06" db="EMBL/GenBank/DDBJ databases">
        <authorList>
            <person name="Zeman M."/>
            <person name="Kubasova T."/>
            <person name="Jahodarova E."/>
            <person name="Nykrynova M."/>
            <person name="Rychlik I."/>
        </authorList>
    </citation>
    <scope>NUCLEOTIDE SEQUENCE [LARGE SCALE GENOMIC DNA]</scope>
    <source>
        <strain evidence="8 9">154_Feed</strain>
    </source>
</reference>
<evidence type="ECO:0000313" key="9">
    <source>
        <dbReference type="Proteomes" id="UP001529421"/>
    </source>
</evidence>
<sequence>MTDSTMNADVIIVGGGPAGYAAAVYAARASLQVLVVEQGMPGGQIATTDEVENYPAIQEISGAELGQRFQEHAEALGAKTVYAMVTAVRHEEDQTFTVVTDQDELRAPSLIMATGATPRTVGFEGEDTYRGRGISYCATCDGMFYRGKKVFVIGGGNAACEEAMFLTNFASEVVVVVRRDQFRAPKGVVDRMLANPKISVKYSTSVTKVEGGTFLHSIAFKNNESGETYIEEYPEGSFGVFVFAGTLPQTELFSGLVELGGDGGVITEENMATKTPGLFCAGDVRSKQLRQVITAAADGAIAGTAAYQYVSEFRK</sequence>
<evidence type="ECO:0000256" key="1">
    <source>
        <dbReference type="ARBA" id="ARBA00022630"/>
    </source>
</evidence>
<dbReference type="Pfam" id="PF07992">
    <property type="entry name" value="Pyr_redox_2"/>
    <property type="match status" value="1"/>
</dbReference>
<name>A0ABT7V6C9_9ACTN</name>
<evidence type="ECO:0000259" key="7">
    <source>
        <dbReference type="Pfam" id="PF07992"/>
    </source>
</evidence>
<keyword evidence="1" id="KW-0285">Flavoprotein</keyword>
<comment type="catalytic activity">
    <reaction evidence="6">
        <text>[thioredoxin]-dithiol + NADP(+) = [thioredoxin]-disulfide + NADPH + H(+)</text>
        <dbReference type="Rhea" id="RHEA:20345"/>
        <dbReference type="Rhea" id="RHEA-COMP:10698"/>
        <dbReference type="Rhea" id="RHEA-COMP:10700"/>
        <dbReference type="ChEBI" id="CHEBI:15378"/>
        <dbReference type="ChEBI" id="CHEBI:29950"/>
        <dbReference type="ChEBI" id="CHEBI:50058"/>
        <dbReference type="ChEBI" id="CHEBI:57783"/>
        <dbReference type="ChEBI" id="CHEBI:58349"/>
        <dbReference type="EC" id="1.8.1.9"/>
    </reaction>
</comment>
<dbReference type="SUPFAM" id="SSF51905">
    <property type="entry name" value="FAD/NAD(P)-binding domain"/>
    <property type="match status" value="1"/>
</dbReference>
<keyword evidence="9" id="KW-1185">Reference proteome</keyword>
<gene>
    <name evidence="8" type="ORF">QUW28_00230</name>
</gene>
<dbReference type="InterPro" id="IPR008255">
    <property type="entry name" value="Pyr_nucl-diS_OxRdtase_2_AS"/>
</dbReference>
<accession>A0ABT7V6C9</accession>
<organism evidence="8 9">
    <name type="scientific">Enorma phocaeensis</name>
    <dbReference type="NCBI Taxonomy" id="1871019"/>
    <lineage>
        <taxon>Bacteria</taxon>
        <taxon>Bacillati</taxon>
        <taxon>Actinomycetota</taxon>
        <taxon>Coriobacteriia</taxon>
        <taxon>Coriobacteriales</taxon>
        <taxon>Coriobacteriaceae</taxon>
        <taxon>Enorma</taxon>
    </lineage>
</organism>
<evidence type="ECO:0000256" key="2">
    <source>
        <dbReference type="ARBA" id="ARBA00022827"/>
    </source>
</evidence>
<comment type="caution">
    <text evidence="8">The sequence shown here is derived from an EMBL/GenBank/DDBJ whole genome shotgun (WGS) entry which is preliminary data.</text>
</comment>
<evidence type="ECO:0000256" key="5">
    <source>
        <dbReference type="ARBA" id="ARBA00023284"/>
    </source>
</evidence>
<dbReference type="PRINTS" id="PR00469">
    <property type="entry name" value="PNDRDTASEII"/>
</dbReference>
<dbReference type="Gene3D" id="3.50.50.60">
    <property type="entry name" value="FAD/NAD(P)-binding domain"/>
    <property type="match status" value="2"/>
</dbReference>
<reference evidence="9" key="1">
    <citation type="submission" date="2023-06" db="EMBL/GenBank/DDBJ databases">
        <title>Identification and characterization of horizontal gene transfer across gut microbiota members of farm animals based on homology search.</title>
        <authorList>
            <person name="Zeman M."/>
            <person name="Kubasova T."/>
            <person name="Jahodarova E."/>
            <person name="Nykrynova M."/>
            <person name="Rychlik I."/>
        </authorList>
    </citation>
    <scope>NUCLEOTIDE SEQUENCE [LARGE SCALE GENOMIC DNA]</scope>
    <source>
        <strain evidence="9">154_Feed</strain>
    </source>
</reference>
<feature type="domain" description="FAD/NAD(P)-binding" evidence="7">
    <location>
        <begin position="9"/>
        <end position="299"/>
    </location>
</feature>
<proteinExistence type="predicted"/>
<dbReference type="PRINTS" id="PR00368">
    <property type="entry name" value="FADPNR"/>
</dbReference>
<dbReference type="PANTHER" id="PTHR48105">
    <property type="entry name" value="THIOREDOXIN REDUCTASE 1-RELATED-RELATED"/>
    <property type="match status" value="1"/>
</dbReference>
<dbReference type="EMBL" id="JAUDDZ010000001">
    <property type="protein sequence ID" value="MDM8273934.1"/>
    <property type="molecule type" value="Genomic_DNA"/>
</dbReference>